<dbReference type="AlphaFoldDB" id="A0A7L0DRC7"/>
<dbReference type="PANTHER" id="PTHR34105:SF1">
    <property type="entry name" value="PROLINE-, GLUTAMIC ACID- AND LEUCINE-RICH PROTEIN 1"/>
    <property type="match status" value="1"/>
</dbReference>
<evidence type="ECO:0000259" key="2">
    <source>
        <dbReference type="Pfam" id="PF08166"/>
    </source>
</evidence>
<evidence type="ECO:0000313" key="4">
    <source>
        <dbReference type="Proteomes" id="UP000545435"/>
    </source>
</evidence>
<feature type="region of interest" description="Disordered" evidence="1">
    <location>
        <begin position="77"/>
        <end position="148"/>
    </location>
</feature>
<keyword evidence="4" id="KW-1185">Reference proteome</keyword>
<feature type="domain" description="PELP1 middle" evidence="2">
    <location>
        <begin position="40"/>
        <end position="85"/>
    </location>
</feature>
<proteinExistence type="predicted"/>
<name>A0A7L0DRC7_9CHAR</name>
<organism evidence="3 4">
    <name type="scientific">Rostratula benghalensis</name>
    <name type="common">greater painted-snipe</name>
    <dbReference type="NCBI Taxonomy" id="118793"/>
    <lineage>
        <taxon>Eukaryota</taxon>
        <taxon>Metazoa</taxon>
        <taxon>Chordata</taxon>
        <taxon>Craniata</taxon>
        <taxon>Vertebrata</taxon>
        <taxon>Euteleostomi</taxon>
        <taxon>Archelosauria</taxon>
        <taxon>Archosauria</taxon>
        <taxon>Dinosauria</taxon>
        <taxon>Saurischia</taxon>
        <taxon>Theropoda</taxon>
        <taxon>Coelurosauria</taxon>
        <taxon>Aves</taxon>
        <taxon>Neognathae</taxon>
        <taxon>Neoaves</taxon>
        <taxon>Charadriiformes</taxon>
        <taxon>Rostratulidae</taxon>
        <taxon>Rostratula</taxon>
    </lineage>
</organism>
<evidence type="ECO:0000313" key="3">
    <source>
        <dbReference type="EMBL" id="NXJ73118.1"/>
    </source>
</evidence>
<dbReference type="Proteomes" id="UP000545435">
    <property type="component" value="Unassembled WGS sequence"/>
</dbReference>
<dbReference type="Pfam" id="PF08166">
    <property type="entry name" value="PELP1_HEAT"/>
    <property type="match status" value="1"/>
</dbReference>
<dbReference type="PANTHER" id="PTHR34105">
    <property type="entry name" value="PROLINE-, GLUTAMIC ACID- AND LEUCINE-RICH PROTEIN 1"/>
    <property type="match status" value="1"/>
</dbReference>
<feature type="non-terminal residue" evidence="3">
    <location>
        <position position="1"/>
    </location>
</feature>
<dbReference type="EMBL" id="VXAI01003055">
    <property type="protein sequence ID" value="NXJ73118.1"/>
    <property type="molecule type" value="Genomic_DNA"/>
</dbReference>
<feature type="non-terminal residue" evidence="3">
    <location>
        <position position="148"/>
    </location>
</feature>
<gene>
    <name evidence="3" type="primary">Pelp1</name>
    <name evidence="3" type="ORF">ROSBEN_R15777</name>
</gene>
<dbReference type="InterPro" id="IPR012980">
    <property type="entry name" value="PELP1_middle"/>
</dbReference>
<evidence type="ECO:0000256" key="1">
    <source>
        <dbReference type="SAM" id="MobiDB-lite"/>
    </source>
</evidence>
<dbReference type="GO" id="GO:0005634">
    <property type="term" value="C:nucleus"/>
    <property type="evidence" value="ECO:0007669"/>
    <property type="project" value="TreeGrafter"/>
</dbReference>
<comment type="caution">
    <text evidence="3">The sequence shown here is derived from an EMBL/GenBank/DDBJ whole genome shotgun (WGS) entry which is preliminary data.</text>
</comment>
<accession>A0A7L0DRC7</accession>
<dbReference type="GO" id="GO:0006364">
    <property type="term" value="P:rRNA processing"/>
    <property type="evidence" value="ECO:0007669"/>
    <property type="project" value="TreeGrafter"/>
</dbReference>
<reference evidence="3 4" key="1">
    <citation type="submission" date="2019-09" db="EMBL/GenBank/DDBJ databases">
        <title>Bird 10,000 Genomes (B10K) Project - Family phase.</title>
        <authorList>
            <person name="Zhang G."/>
        </authorList>
    </citation>
    <scope>NUCLEOTIDE SEQUENCE [LARGE SCALE GENOMIC DNA]</scope>
    <source>
        <strain evidence="3">B10K-DU-006-20</strain>
        <tissue evidence="3">Mixed tissue sample</tissue>
    </source>
</reference>
<feature type="compositionally biased region" description="Gly residues" evidence="1">
    <location>
        <begin position="125"/>
        <end position="137"/>
    </location>
</feature>
<feature type="region of interest" description="Disordered" evidence="1">
    <location>
        <begin position="15"/>
        <end position="35"/>
    </location>
</feature>
<sequence>WGSVLGRLFPQGGSAWSGARDAALPGQEKRGGAVRTGGDQVLELWVEVAGAASGVGGCPGAPTEVLLAHLLNDRGGPAEGIKLKADTKPSAPKRPKLGGGGDAPPLHRKLEPAANRGGCQAALRGTGGAGPPRGRGGLHPSLGTLPPW</sequence>
<feature type="compositionally biased region" description="Low complexity" evidence="1">
    <location>
        <begin position="138"/>
        <end position="148"/>
    </location>
</feature>
<protein>
    <submittedName>
        <fullName evidence="3">PELP1 protein</fullName>
    </submittedName>
</protein>